<feature type="transmembrane region" description="Helical" evidence="1">
    <location>
        <begin position="127"/>
        <end position="149"/>
    </location>
</feature>
<keyword evidence="4" id="KW-1185">Reference proteome</keyword>
<dbReference type="GO" id="GO:0016747">
    <property type="term" value="F:acyltransferase activity, transferring groups other than amino-acyl groups"/>
    <property type="evidence" value="ECO:0007669"/>
    <property type="project" value="InterPro"/>
</dbReference>
<dbReference type="InParanoid" id="A0A165L4N3"/>
<dbReference type="OrthoDB" id="4141464at2759"/>
<evidence type="ECO:0000259" key="2">
    <source>
        <dbReference type="Pfam" id="PF01757"/>
    </source>
</evidence>
<keyword evidence="1" id="KW-0812">Transmembrane</keyword>
<proteinExistence type="predicted"/>
<sequence>MWYLLGIHPAIRGPPARSLAHGQQRRVASGRQEHLDTLRTFLTGLVIFHHTAIIYGGEGGWYYVETTRKNALLSAFTGTNQSFFMGAFFVVSGYLSAQSLKRSLSRANRLGEHTRSRACWTFFKGKLLRLGLPTLVYTLFGHALTLAAARGQPFTLDFYKAYLTDWLANPGVRGPPWYCALALIFDGLFAAHSSLELPSLPVYRYTPPLMLALLPVVSFFWRRVSPLGWNFTPLGLHSAFLPQYIIAYATGIFLSGHSHLVFPDKASQTPRTKWWTSPLPAVGLYAAFTAFLLTYGPTRAVLRDPTPLFGLNYVAFLYCVWNEIGFVALTHSVMRIAHLWTDPTPRGGRVLPRLAYGAFLVHSTVCTFIPSAMREIQLPPVTKTVVVGSLCTALSFCLSALLVRIPGVRNVI</sequence>
<feature type="transmembrane region" description="Helical" evidence="1">
    <location>
        <begin position="313"/>
        <end position="333"/>
    </location>
</feature>
<feature type="transmembrane region" description="Helical" evidence="1">
    <location>
        <begin position="385"/>
        <end position="403"/>
    </location>
</feature>
<dbReference type="InterPro" id="IPR002656">
    <property type="entry name" value="Acyl_transf_3_dom"/>
</dbReference>
<dbReference type="Proteomes" id="UP000077266">
    <property type="component" value="Unassembled WGS sequence"/>
</dbReference>
<evidence type="ECO:0000256" key="1">
    <source>
        <dbReference type="SAM" id="Phobius"/>
    </source>
</evidence>
<feature type="transmembrane region" description="Helical" evidence="1">
    <location>
        <begin position="83"/>
        <end position="100"/>
    </location>
</feature>
<dbReference type="Pfam" id="PF01757">
    <property type="entry name" value="Acyl_transf_3"/>
    <property type="match status" value="1"/>
</dbReference>
<dbReference type="AlphaFoldDB" id="A0A165L4N3"/>
<gene>
    <name evidence="3" type="ORF">EXIGLDRAFT_747120</name>
</gene>
<protein>
    <recommendedName>
        <fullName evidence="2">Acyltransferase 3 domain-containing protein</fullName>
    </recommendedName>
</protein>
<feature type="domain" description="Acyltransferase 3" evidence="2">
    <location>
        <begin position="35"/>
        <end position="400"/>
    </location>
</feature>
<dbReference type="InterPro" id="IPR050623">
    <property type="entry name" value="Glucan_succinyl_AcylTrfase"/>
</dbReference>
<feature type="transmembrane region" description="Helical" evidence="1">
    <location>
        <begin position="202"/>
        <end position="221"/>
    </location>
</feature>
<keyword evidence="1" id="KW-0472">Membrane</keyword>
<evidence type="ECO:0000313" key="3">
    <source>
        <dbReference type="EMBL" id="KZV97342.1"/>
    </source>
</evidence>
<dbReference type="EMBL" id="KV425931">
    <property type="protein sequence ID" value="KZV97342.1"/>
    <property type="molecule type" value="Genomic_DNA"/>
</dbReference>
<evidence type="ECO:0000313" key="4">
    <source>
        <dbReference type="Proteomes" id="UP000077266"/>
    </source>
</evidence>
<feature type="transmembrane region" description="Helical" evidence="1">
    <location>
        <begin position="41"/>
        <end position="63"/>
    </location>
</feature>
<feature type="transmembrane region" description="Helical" evidence="1">
    <location>
        <begin position="354"/>
        <end position="373"/>
    </location>
</feature>
<feature type="transmembrane region" description="Helical" evidence="1">
    <location>
        <begin position="274"/>
        <end position="293"/>
    </location>
</feature>
<accession>A0A165L4N3</accession>
<keyword evidence="1" id="KW-1133">Transmembrane helix</keyword>
<dbReference type="PANTHER" id="PTHR36927">
    <property type="entry name" value="BLR4337 PROTEIN"/>
    <property type="match status" value="1"/>
</dbReference>
<organism evidence="3 4">
    <name type="scientific">Exidia glandulosa HHB12029</name>
    <dbReference type="NCBI Taxonomy" id="1314781"/>
    <lineage>
        <taxon>Eukaryota</taxon>
        <taxon>Fungi</taxon>
        <taxon>Dikarya</taxon>
        <taxon>Basidiomycota</taxon>
        <taxon>Agaricomycotina</taxon>
        <taxon>Agaricomycetes</taxon>
        <taxon>Auriculariales</taxon>
        <taxon>Exidiaceae</taxon>
        <taxon>Exidia</taxon>
    </lineage>
</organism>
<name>A0A165L4N3_EXIGL</name>
<reference evidence="3 4" key="1">
    <citation type="journal article" date="2016" name="Mol. Biol. Evol.">
        <title>Comparative Genomics of Early-Diverging Mushroom-Forming Fungi Provides Insights into the Origins of Lignocellulose Decay Capabilities.</title>
        <authorList>
            <person name="Nagy L.G."/>
            <person name="Riley R."/>
            <person name="Tritt A."/>
            <person name="Adam C."/>
            <person name="Daum C."/>
            <person name="Floudas D."/>
            <person name="Sun H."/>
            <person name="Yadav J.S."/>
            <person name="Pangilinan J."/>
            <person name="Larsson K.H."/>
            <person name="Matsuura K."/>
            <person name="Barry K."/>
            <person name="Labutti K."/>
            <person name="Kuo R."/>
            <person name="Ohm R.A."/>
            <person name="Bhattacharya S.S."/>
            <person name="Shirouzu T."/>
            <person name="Yoshinaga Y."/>
            <person name="Martin F.M."/>
            <person name="Grigoriev I.V."/>
            <person name="Hibbett D.S."/>
        </authorList>
    </citation>
    <scope>NUCLEOTIDE SEQUENCE [LARGE SCALE GENOMIC DNA]</scope>
    <source>
        <strain evidence="3 4">HHB12029</strain>
    </source>
</reference>
<dbReference type="PANTHER" id="PTHR36927:SF4">
    <property type="entry name" value="BLR5718 PROTEIN"/>
    <property type="match status" value="1"/>
</dbReference>
<feature type="transmembrane region" description="Helical" evidence="1">
    <location>
        <begin position="241"/>
        <end position="262"/>
    </location>
</feature>